<keyword evidence="2" id="KW-1185">Reference proteome</keyword>
<dbReference type="EMBL" id="RHHU01000002">
    <property type="protein sequence ID" value="RNB90076.1"/>
    <property type="molecule type" value="Genomic_DNA"/>
</dbReference>
<proteinExistence type="predicted"/>
<accession>A0A3M8DPL0</accession>
<evidence type="ECO:0000313" key="2">
    <source>
        <dbReference type="Proteomes" id="UP000269573"/>
    </source>
</evidence>
<sequence>MIPTYQDAEMMVKLYEQYESERLRKARAWFTAVLGQKEEIAPEVFWEKYPRTGEEFSQFTTLYGFFEMVGVLHKNGLIHPDLLFDMWYINGFYSRMYPIIASWREEGDIHIAENFERLALAELEWIRKHKGAEFVPQVSYTKHE</sequence>
<dbReference type="AlphaFoldDB" id="A0A3M8DPL0"/>
<reference evidence="1 2" key="1">
    <citation type="submission" date="2018-10" db="EMBL/GenBank/DDBJ databases">
        <title>Phylogenomics of Brevibacillus.</title>
        <authorList>
            <person name="Dunlap C."/>
        </authorList>
    </citation>
    <scope>NUCLEOTIDE SEQUENCE [LARGE SCALE GENOMIC DNA]</scope>
    <source>
        <strain evidence="1 2">JCM 15774</strain>
    </source>
</reference>
<dbReference type="InterPro" id="IPR031876">
    <property type="entry name" value="DUF4760"/>
</dbReference>
<gene>
    <name evidence="1" type="ORF">EDM59_01110</name>
</gene>
<dbReference type="Proteomes" id="UP000269573">
    <property type="component" value="Unassembled WGS sequence"/>
</dbReference>
<protein>
    <submittedName>
        <fullName evidence="1">Transposase</fullName>
    </submittedName>
</protein>
<organism evidence="1 2">
    <name type="scientific">Brevibacillus nitrificans</name>
    <dbReference type="NCBI Taxonomy" id="651560"/>
    <lineage>
        <taxon>Bacteria</taxon>
        <taxon>Bacillati</taxon>
        <taxon>Bacillota</taxon>
        <taxon>Bacilli</taxon>
        <taxon>Bacillales</taxon>
        <taxon>Paenibacillaceae</taxon>
        <taxon>Brevibacillus</taxon>
    </lineage>
</organism>
<evidence type="ECO:0000313" key="1">
    <source>
        <dbReference type="EMBL" id="RNB90076.1"/>
    </source>
</evidence>
<dbReference type="RefSeq" id="WP_122921947.1">
    <property type="nucleotide sequence ID" value="NZ_RHHU01000002.1"/>
</dbReference>
<comment type="caution">
    <text evidence="1">The sequence shown here is derived from an EMBL/GenBank/DDBJ whole genome shotgun (WGS) entry which is preliminary data.</text>
</comment>
<dbReference type="Pfam" id="PF15956">
    <property type="entry name" value="DUF4760"/>
    <property type="match status" value="1"/>
</dbReference>
<name>A0A3M8DPL0_9BACL</name>